<comment type="caution">
    <text evidence="4">The sequence shown here is derived from an EMBL/GenBank/DDBJ whole genome shotgun (WGS) entry which is preliminary data.</text>
</comment>
<dbReference type="AlphaFoldDB" id="H0QXE6"/>
<keyword evidence="1" id="KW-0808">Transferase</keyword>
<dbReference type="PANTHER" id="PTHR34383:SF3">
    <property type="entry name" value="POLYPHOSPHATE:AMP PHOSPHOTRANSFERASE"/>
    <property type="match status" value="1"/>
</dbReference>
<dbReference type="GO" id="GO:0008976">
    <property type="term" value="F:polyphosphate kinase activity"/>
    <property type="evidence" value="ECO:0007669"/>
    <property type="project" value="InterPro"/>
</dbReference>
<feature type="domain" description="Polyphosphate kinase-2-related" evidence="3">
    <location>
        <begin position="36"/>
        <end position="259"/>
    </location>
</feature>
<gene>
    <name evidence="4" type="ORF">GOEFS_035_00290</name>
</gene>
<dbReference type="GO" id="GO:0006797">
    <property type="term" value="P:polyphosphate metabolic process"/>
    <property type="evidence" value="ECO:0007669"/>
    <property type="project" value="InterPro"/>
</dbReference>
<dbReference type="eggNOG" id="COG2326">
    <property type="taxonomic scope" value="Bacteria"/>
</dbReference>
<accession>H0QXE6</accession>
<dbReference type="Proteomes" id="UP000035034">
    <property type="component" value="Unassembled WGS sequence"/>
</dbReference>
<sequence length="284" mass="31882">MGKSAWTQPARESLRANRLGPIAAFDPESTPGFDGDKADGEALLAERGEHLADLQELLYANGRSGDRRSVLLILQGMDTAGKGGIVRHVGGLVDPQGLAITGFGKPTPDELAHDFLWRIHKALPAGGRIGIFDRSHYEDVLPVRVHNLVPQAEWETRYDLINTFERELTEQGTTVIKCALVVSKDEQKARLTERLERPDKYWKFNPGDIDERAYWDAYLEAYQAIFDRTDTDNAPWYVIPANRKWFSRLAVCELLIHALGSLDLDWPAADFDVEEQKARLAASE</sequence>
<dbReference type="RefSeq" id="WP_007316835.1">
    <property type="nucleotide sequence ID" value="NZ_BAEH01000035.1"/>
</dbReference>
<dbReference type="InterPro" id="IPR016898">
    <property type="entry name" value="Polyphosphate_phosphotransfera"/>
</dbReference>
<dbReference type="InterPro" id="IPR022488">
    <property type="entry name" value="PPK2-related"/>
</dbReference>
<dbReference type="Gene3D" id="3.40.50.300">
    <property type="entry name" value="P-loop containing nucleotide triphosphate hydrolases"/>
    <property type="match status" value="1"/>
</dbReference>
<dbReference type="SUPFAM" id="SSF52540">
    <property type="entry name" value="P-loop containing nucleoside triphosphate hydrolases"/>
    <property type="match status" value="1"/>
</dbReference>
<dbReference type="NCBIfam" id="TIGR03709">
    <property type="entry name" value="PPK2_rel_1"/>
    <property type="match status" value="1"/>
</dbReference>
<dbReference type="Pfam" id="PF03976">
    <property type="entry name" value="PPK2"/>
    <property type="match status" value="1"/>
</dbReference>
<keyword evidence="2" id="KW-0418">Kinase</keyword>
<dbReference type="PIRSF" id="PIRSF028756">
    <property type="entry name" value="PPK2_prd"/>
    <property type="match status" value="1"/>
</dbReference>
<reference evidence="4 5" key="1">
    <citation type="submission" date="2011-12" db="EMBL/GenBank/DDBJ databases">
        <title>Whole genome shotgun sequence of Gordonia effusa NBRC 100432.</title>
        <authorList>
            <person name="Yoshida I."/>
            <person name="Takarada H."/>
            <person name="Hosoyama A."/>
            <person name="Tsuchikane K."/>
            <person name="Katsumata H."/>
            <person name="Yamazaki S."/>
            <person name="Fujita N."/>
        </authorList>
    </citation>
    <scope>NUCLEOTIDE SEQUENCE [LARGE SCALE GENOMIC DNA]</scope>
    <source>
        <strain evidence="4 5">NBRC 100432</strain>
    </source>
</reference>
<dbReference type="STRING" id="1077974.GOEFS_035_00290"/>
<dbReference type="PANTHER" id="PTHR34383">
    <property type="entry name" value="POLYPHOSPHATE:AMP PHOSPHOTRANSFERASE-RELATED"/>
    <property type="match status" value="1"/>
</dbReference>
<organism evidence="4 5">
    <name type="scientific">Gordonia effusa NBRC 100432</name>
    <dbReference type="NCBI Taxonomy" id="1077974"/>
    <lineage>
        <taxon>Bacteria</taxon>
        <taxon>Bacillati</taxon>
        <taxon>Actinomycetota</taxon>
        <taxon>Actinomycetes</taxon>
        <taxon>Mycobacteriales</taxon>
        <taxon>Gordoniaceae</taxon>
        <taxon>Gordonia</taxon>
    </lineage>
</organism>
<evidence type="ECO:0000259" key="3">
    <source>
        <dbReference type="Pfam" id="PF03976"/>
    </source>
</evidence>
<name>H0QXE6_9ACTN</name>
<dbReference type="EMBL" id="BAEH01000035">
    <property type="protein sequence ID" value="GAB17497.1"/>
    <property type="molecule type" value="Genomic_DNA"/>
</dbReference>
<evidence type="ECO:0000313" key="5">
    <source>
        <dbReference type="Proteomes" id="UP000035034"/>
    </source>
</evidence>
<evidence type="ECO:0000256" key="1">
    <source>
        <dbReference type="ARBA" id="ARBA00022679"/>
    </source>
</evidence>
<proteinExistence type="predicted"/>
<dbReference type="InterPro" id="IPR022300">
    <property type="entry name" value="PPK2-rel_1"/>
</dbReference>
<dbReference type="OrthoDB" id="9775224at2"/>
<keyword evidence="5" id="KW-1185">Reference proteome</keyword>
<evidence type="ECO:0000256" key="2">
    <source>
        <dbReference type="ARBA" id="ARBA00022777"/>
    </source>
</evidence>
<protein>
    <recommendedName>
        <fullName evidence="3">Polyphosphate kinase-2-related domain-containing protein</fullName>
    </recommendedName>
</protein>
<dbReference type="InterPro" id="IPR027417">
    <property type="entry name" value="P-loop_NTPase"/>
</dbReference>
<evidence type="ECO:0000313" key="4">
    <source>
        <dbReference type="EMBL" id="GAB17497.1"/>
    </source>
</evidence>